<dbReference type="PRINTS" id="PR00455">
    <property type="entry name" value="HTHTETR"/>
</dbReference>
<dbReference type="SUPFAM" id="SSF46689">
    <property type="entry name" value="Homeodomain-like"/>
    <property type="match status" value="1"/>
</dbReference>
<dbReference type="Pfam" id="PF00440">
    <property type="entry name" value="TetR_N"/>
    <property type="match status" value="1"/>
</dbReference>
<dbReference type="PANTHER" id="PTHR30055">
    <property type="entry name" value="HTH-TYPE TRANSCRIPTIONAL REGULATOR RUTR"/>
    <property type="match status" value="1"/>
</dbReference>
<dbReference type="InterPro" id="IPR009057">
    <property type="entry name" value="Homeodomain-like_sf"/>
</dbReference>
<dbReference type="InterPro" id="IPR036271">
    <property type="entry name" value="Tet_transcr_reg_TetR-rel_C_sf"/>
</dbReference>
<dbReference type="AlphaFoldDB" id="A0A2N5X4C6"/>
<evidence type="ECO:0000256" key="4">
    <source>
        <dbReference type="PROSITE-ProRule" id="PRU00335"/>
    </source>
</evidence>
<evidence type="ECO:0000313" key="7">
    <source>
        <dbReference type="Proteomes" id="UP000235005"/>
    </source>
</evidence>
<dbReference type="InterPro" id="IPR001647">
    <property type="entry name" value="HTH_TetR"/>
</dbReference>
<keyword evidence="7" id="KW-1185">Reference proteome</keyword>
<keyword evidence="3" id="KW-0804">Transcription</keyword>
<keyword evidence="1" id="KW-0805">Transcription regulation</keyword>
<evidence type="ECO:0000313" key="6">
    <source>
        <dbReference type="EMBL" id="PLW69348.1"/>
    </source>
</evidence>
<gene>
    <name evidence="6" type="ORF">C0039_07385</name>
</gene>
<sequence>MNKAVTSKPKYKTRQAYLDAALALIHSEGPARLSMRKVATHMGVSPMAVYKHFANKDELMAATLDAFIARSDVYPADELPWDEWVQCLARGMYRALAGEVNWISALGGIRYGEQALRVTDSFKTKLINAGFTPRDTLQAYMAMTQLVVGAASIRASVALDGETRVGLMGSYIQQLVNSESAADRDMAEELMMSAQTPLVDIGMPMLIEAMRLRLG</sequence>
<dbReference type="GO" id="GO:0003700">
    <property type="term" value="F:DNA-binding transcription factor activity"/>
    <property type="evidence" value="ECO:0007669"/>
    <property type="project" value="TreeGrafter"/>
</dbReference>
<protein>
    <recommendedName>
        <fullName evidence="5">HTH tetR-type domain-containing protein</fullName>
    </recommendedName>
</protein>
<feature type="domain" description="HTH tetR-type" evidence="5">
    <location>
        <begin position="11"/>
        <end position="71"/>
    </location>
</feature>
<dbReference type="InterPro" id="IPR050109">
    <property type="entry name" value="HTH-type_TetR-like_transc_reg"/>
</dbReference>
<organism evidence="6 7">
    <name type="scientific">Pseudohalioglobus lutimaris</name>
    <dbReference type="NCBI Taxonomy" id="1737061"/>
    <lineage>
        <taxon>Bacteria</taxon>
        <taxon>Pseudomonadati</taxon>
        <taxon>Pseudomonadota</taxon>
        <taxon>Gammaproteobacteria</taxon>
        <taxon>Cellvibrionales</taxon>
        <taxon>Halieaceae</taxon>
        <taxon>Pseudohalioglobus</taxon>
    </lineage>
</organism>
<accession>A0A2N5X4C6</accession>
<evidence type="ECO:0000256" key="3">
    <source>
        <dbReference type="ARBA" id="ARBA00023163"/>
    </source>
</evidence>
<dbReference type="OrthoDB" id="5293556at2"/>
<dbReference type="EMBL" id="PKUS01000007">
    <property type="protein sequence ID" value="PLW69348.1"/>
    <property type="molecule type" value="Genomic_DNA"/>
</dbReference>
<evidence type="ECO:0000256" key="2">
    <source>
        <dbReference type="ARBA" id="ARBA00023125"/>
    </source>
</evidence>
<dbReference type="GO" id="GO:0000976">
    <property type="term" value="F:transcription cis-regulatory region binding"/>
    <property type="evidence" value="ECO:0007669"/>
    <property type="project" value="TreeGrafter"/>
</dbReference>
<comment type="caution">
    <text evidence="6">The sequence shown here is derived from an EMBL/GenBank/DDBJ whole genome shotgun (WGS) entry which is preliminary data.</text>
</comment>
<evidence type="ECO:0000256" key="1">
    <source>
        <dbReference type="ARBA" id="ARBA00023015"/>
    </source>
</evidence>
<name>A0A2N5X4C6_9GAMM</name>
<keyword evidence="2 4" id="KW-0238">DNA-binding</keyword>
<dbReference type="Gene3D" id="1.10.357.10">
    <property type="entry name" value="Tetracycline Repressor, domain 2"/>
    <property type="match status" value="1"/>
</dbReference>
<evidence type="ECO:0000259" key="5">
    <source>
        <dbReference type="PROSITE" id="PS50977"/>
    </source>
</evidence>
<reference evidence="6 7" key="1">
    <citation type="submission" date="2018-01" db="EMBL/GenBank/DDBJ databases">
        <title>The draft genome sequence of Halioglobus lutimaris HF004.</title>
        <authorList>
            <person name="Du Z.-J."/>
            <person name="Shi M.-J."/>
        </authorList>
    </citation>
    <scope>NUCLEOTIDE SEQUENCE [LARGE SCALE GENOMIC DNA]</scope>
    <source>
        <strain evidence="6 7">HF004</strain>
    </source>
</reference>
<dbReference type="RefSeq" id="WP_101517709.1">
    <property type="nucleotide sequence ID" value="NZ_PKUS01000007.1"/>
</dbReference>
<dbReference type="PANTHER" id="PTHR30055:SF151">
    <property type="entry name" value="TRANSCRIPTIONAL REGULATORY PROTEIN"/>
    <property type="match status" value="1"/>
</dbReference>
<dbReference type="SUPFAM" id="SSF48498">
    <property type="entry name" value="Tetracyclin repressor-like, C-terminal domain"/>
    <property type="match status" value="1"/>
</dbReference>
<dbReference type="PROSITE" id="PS50977">
    <property type="entry name" value="HTH_TETR_2"/>
    <property type="match status" value="1"/>
</dbReference>
<proteinExistence type="predicted"/>
<feature type="DNA-binding region" description="H-T-H motif" evidence="4">
    <location>
        <begin position="34"/>
        <end position="53"/>
    </location>
</feature>
<dbReference type="Proteomes" id="UP000235005">
    <property type="component" value="Unassembled WGS sequence"/>
</dbReference>